<dbReference type="InterPro" id="IPR007922">
    <property type="entry name" value="DciA-like"/>
</dbReference>
<reference evidence="2 3" key="1">
    <citation type="submission" date="2019-08" db="EMBL/GenBank/DDBJ databases">
        <title>Complete genome sequence of Thermosulfurimonas marina SU872T, an anaerobic thermophilic chemolithoautotrophic bacterium isolated from a shallow marine hydrothermal vent.</title>
        <authorList>
            <person name="Allioux M."/>
            <person name="Jebbar M."/>
            <person name="Slobodkina G."/>
            <person name="Slobodkin A."/>
            <person name="Moalic Y."/>
            <person name="Frolova A."/>
            <person name="Shao Z."/>
            <person name="Alain K."/>
        </authorList>
    </citation>
    <scope>NUCLEOTIDE SEQUENCE [LARGE SCALE GENOMIC DNA]</scope>
    <source>
        <strain evidence="2 3">SU872</strain>
    </source>
</reference>
<evidence type="ECO:0000313" key="2">
    <source>
        <dbReference type="EMBL" id="QJA06699.1"/>
    </source>
</evidence>
<feature type="region of interest" description="Disordered" evidence="1">
    <location>
        <begin position="93"/>
        <end position="112"/>
    </location>
</feature>
<protein>
    <submittedName>
        <fullName evidence="2">DUF721 domain-containing protein</fullName>
    </submittedName>
</protein>
<proteinExistence type="predicted"/>
<dbReference type="PANTHER" id="PTHR36456:SF1">
    <property type="entry name" value="UPF0232 PROTEIN SCO3875"/>
    <property type="match status" value="1"/>
</dbReference>
<dbReference type="KEGG" id="tmai:FVE67_07790"/>
<evidence type="ECO:0000256" key="1">
    <source>
        <dbReference type="SAM" id="MobiDB-lite"/>
    </source>
</evidence>
<dbReference type="AlphaFoldDB" id="A0A6H1WU73"/>
<dbReference type="RefSeq" id="WP_168720052.1">
    <property type="nucleotide sequence ID" value="NZ_CP042909.1"/>
</dbReference>
<dbReference type="EMBL" id="CP042909">
    <property type="protein sequence ID" value="QJA06699.1"/>
    <property type="molecule type" value="Genomic_DNA"/>
</dbReference>
<name>A0A6H1WU73_9BACT</name>
<organism evidence="2 3">
    <name type="scientific">Thermosulfurimonas marina</name>
    <dbReference type="NCBI Taxonomy" id="2047767"/>
    <lineage>
        <taxon>Bacteria</taxon>
        <taxon>Pseudomonadati</taxon>
        <taxon>Thermodesulfobacteriota</taxon>
        <taxon>Thermodesulfobacteria</taxon>
        <taxon>Thermodesulfobacteriales</taxon>
        <taxon>Thermodesulfobacteriaceae</taxon>
        <taxon>Thermosulfurimonas</taxon>
    </lineage>
</organism>
<accession>A0A6H1WU73</accession>
<keyword evidence="3" id="KW-1185">Reference proteome</keyword>
<dbReference type="Pfam" id="PF05258">
    <property type="entry name" value="DciA"/>
    <property type="match status" value="1"/>
</dbReference>
<dbReference type="Proteomes" id="UP000501253">
    <property type="component" value="Chromosome"/>
</dbReference>
<dbReference type="PANTHER" id="PTHR36456">
    <property type="entry name" value="UPF0232 PROTEIN SCO3875"/>
    <property type="match status" value="1"/>
</dbReference>
<evidence type="ECO:0000313" key="3">
    <source>
        <dbReference type="Proteomes" id="UP000501253"/>
    </source>
</evidence>
<gene>
    <name evidence="2" type="ORF">FVE67_07790</name>
</gene>
<sequence>METLGRILHRLFLLPGWRERLRAWEILWDWEEIVGEEVASRTWPLSFAQGRLTLGVTDSTWASALRFEVPRLLELLNQRAGERLFREIRFQITRPPGKSRPRNPRRPLTPEEKARIEASVQVIEDPELREVFKAWGQALLRAGRKSA</sequence>